<accession>A0ABP6V0V9</accession>
<dbReference type="InterPro" id="IPR050744">
    <property type="entry name" value="AI-2_Isomerase_LsrG"/>
</dbReference>
<dbReference type="Pfam" id="PF03992">
    <property type="entry name" value="ABM"/>
    <property type="match status" value="1"/>
</dbReference>
<evidence type="ECO:0000313" key="3">
    <source>
        <dbReference type="Proteomes" id="UP001500630"/>
    </source>
</evidence>
<reference evidence="3" key="1">
    <citation type="journal article" date="2019" name="Int. J. Syst. Evol. Microbiol.">
        <title>The Global Catalogue of Microorganisms (GCM) 10K type strain sequencing project: providing services to taxonomists for standard genome sequencing and annotation.</title>
        <authorList>
            <consortium name="The Broad Institute Genomics Platform"/>
            <consortium name="The Broad Institute Genome Sequencing Center for Infectious Disease"/>
            <person name="Wu L."/>
            <person name="Ma J."/>
        </authorList>
    </citation>
    <scope>NUCLEOTIDE SEQUENCE [LARGE SCALE GENOMIC DNA]</scope>
    <source>
        <strain evidence="3">JCM 17326</strain>
    </source>
</reference>
<keyword evidence="3" id="KW-1185">Reference proteome</keyword>
<evidence type="ECO:0000313" key="2">
    <source>
        <dbReference type="EMBL" id="GAA3526621.1"/>
    </source>
</evidence>
<name>A0ABP6V0V9_9ACTN</name>
<dbReference type="Gene3D" id="3.30.70.100">
    <property type="match status" value="1"/>
</dbReference>
<protein>
    <recommendedName>
        <fullName evidence="1">ABM domain-containing protein</fullName>
    </recommendedName>
</protein>
<dbReference type="Proteomes" id="UP001500630">
    <property type="component" value="Unassembled WGS sequence"/>
</dbReference>
<evidence type="ECO:0000259" key="1">
    <source>
        <dbReference type="Pfam" id="PF03992"/>
    </source>
</evidence>
<dbReference type="PANTHER" id="PTHR33336">
    <property type="entry name" value="QUINOL MONOOXYGENASE YGIN-RELATED"/>
    <property type="match status" value="1"/>
</dbReference>
<sequence>MFGLMVRFTCKDEASTTAFDTLVGETIEAIRRHEPGTIVYASHRVDGQPLQRIFYELYRDRDAFDAHERTEHTRRFLTAREDLLASVEVDWLDLLSGKGTTS</sequence>
<gene>
    <name evidence="2" type="ORF">GCM10022419_001650</name>
</gene>
<dbReference type="InterPro" id="IPR011008">
    <property type="entry name" value="Dimeric_a/b-barrel"/>
</dbReference>
<comment type="caution">
    <text evidence="2">The sequence shown here is derived from an EMBL/GenBank/DDBJ whole genome shotgun (WGS) entry which is preliminary data.</text>
</comment>
<dbReference type="EMBL" id="BAABDQ010000001">
    <property type="protein sequence ID" value="GAA3526621.1"/>
    <property type="molecule type" value="Genomic_DNA"/>
</dbReference>
<dbReference type="PANTHER" id="PTHR33336:SF15">
    <property type="entry name" value="ABM DOMAIN-CONTAINING PROTEIN"/>
    <property type="match status" value="1"/>
</dbReference>
<dbReference type="InterPro" id="IPR007138">
    <property type="entry name" value="ABM_dom"/>
</dbReference>
<feature type="domain" description="ABM" evidence="1">
    <location>
        <begin position="1"/>
        <end position="77"/>
    </location>
</feature>
<organism evidence="2 3">
    <name type="scientific">Nonomuraea rosea</name>
    <dbReference type="NCBI Taxonomy" id="638574"/>
    <lineage>
        <taxon>Bacteria</taxon>
        <taxon>Bacillati</taxon>
        <taxon>Actinomycetota</taxon>
        <taxon>Actinomycetes</taxon>
        <taxon>Streptosporangiales</taxon>
        <taxon>Streptosporangiaceae</taxon>
        <taxon>Nonomuraea</taxon>
    </lineage>
</organism>
<proteinExistence type="predicted"/>
<dbReference type="SUPFAM" id="SSF54909">
    <property type="entry name" value="Dimeric alpha+beta barrel"/>
    <property type="match status" value="1"/>
</dbReference>